<name>A0A9D4N066_DREPO</name>
<comment type="caution">
    <text evidence="1">The sequence shown here is derived from an EMBL/GenBank/DDBJ whole genome shotgun (WGS) entry which is preliminary data.</text>
</comment>
<dbReference type="Proteomes" id="UP000828390">
    <property type="component" value="Unassembled WGS sequence"/>
</dbReference>
<gene>
    <name evidence="1" type="ORF">DPMN_009259</name>
</gene>
<evidence type="ECO:0000313" key="1">
    <source>
        <dbReference type="EMBL" id="KAH3885266.1"/>
    </source>
</evidence>
<sequence length="107" mass="12655">MSKSKVSYLISDGLGPYFRRDIMKKIQVSNSPFSIQFDKTENAQDKEQCYVLVRFWNEQKREVRRMFLKSLMFVHANVEMVSNALIETLDEKEYKMPIEKEACSFGQ</sequence>
<accession>A0A9D4N066</accession>
<evidence type="ECO:0000313" key="2">
    <source>
        <dbReference type="Proteomes" id="UP000828390"/>
    </source>
</evidence>
<organism evidence="1 2">
    <name type="scientific">Dreissena polymorpha</name>
    <name type="common">Zebra mussel</name>
    <name type="synonym">Mytilus polymorpha</name>
    <dbReference type="NCBI Taxonomy" id="45954"/>
    <lineage>
        <taxon>Eukaryota</taxon>
        <taxon>Metazoa</taxon>
        <taxon>Spiralia</taxon>
        <taxon>Lophotrochozoa</taxon>
        <taxon>Mollusca</taxon>
        <taxon>Bivalvia</taxon>
        <taxon>Autobranchia</taxon>
        <taxon>Heteroconchia</taxon>
        <taxon>Euheterodonta</taxon>
        <taxon>Imparidentia</taxon>
        <taxon>Neoheterodontei</taxon>
        <taxon>Myida</taxon>
        <taxon>Dreissenoidea</taxon>
        <taxon>Dreissenidae</taxon>
        <taxon>Dreissena</taxon>
    </lineage>
</organism>
<dbReference type="AlphaFoldDB" id="A0A9D4N066"/>
<keyword evidence="2" id="KW-1185">Reference proteome</keyword>
<evidence type="ECO:0008006" key="3">
    <source>
        <dbReference type="Google" id="ProtNLM"/>
    </source>
</evidence>
<dbReference type="EMBL" id="JAIWYP010000001">
    <property type="protein sequence ID" value="KAH3885266.1"/>
    <property type="molecule type" value="Genomic_DNA"/>
</dbReference>
<protein>
    <recommendedName>
        <fullName evidence="3">DUF4371 domain-containing protein</fullName>
    </recommendedName>
</protein>
<proteinExistence type="predicted"/>
<reference evidence="1" key="1">
    <citation type="journal article" date="2019" name="bioRxiv">
        <title>The Genome of the Zebra Mussel, Dreissena polymorpha: A Resource for Invasive Species Research.</title>
        <authorList>
            <person name="McCartney M.A."/>
            <person name="Auch B."/>
            <person name="Kono T."/>
            <person name="Mallez S."/>
            <person name="Zhang Y."/>
            <person name="Obille A."/>
            <person name="Becker A."/>
            <person name="Abrahante J.E."/>
            <person name="Garbe J."/>
            <person name="Badalamenti J.P."/>
            <person name="Herman A."/>
            <person name="Mangelson H."/>
            <person name="Liachko I."/>
            <person name="Sullivan S."/>
            <person name="Sone E.D."/>
            <person name="Koren S."/>
            <person name="Silverstein K.A.T."/>
            <person name="Beckman K.B."/>
            <person name="Gohl D.M."/>
        </authorList>
    </citation>
    <scope>NUCLEOTIDE SEQUENCE</scope>
    <source>
        <strain evidence="1">Duluth1</strain>
        <tissue evidence="1">Whole animal</tissue>
    </source>
</reference>
<reference evidence="1" key="2">
    <citation type="submission" date="2020-11" db="EMBL/GenBank/DDBJ databases">
        <authorList>
            <person name="McCartney M.A."/>
            <person name="Auch B."/>
            <person name="Kono T."/>
            <person name="Mallez S."/>
            <person name="Becker A."/>
            <person name="Gohl D.M."/>
            <person name="Silverstein K.A.T."/>
            <person name="Koren S."/>
            <person name="Bechman K.B."/>
            <person name="Herman A."/>
            <person name="Abrahante J.E."/>
            <person name="Garbe J."/>
        </authorList>
    </citation>
    <scope>NUCLEOTIDE SEQUENCE</scope>
    <source>
        <strain evidence="1">Duluth1</strain>
        <tissue evidence="1">Whole animal</tissue>
    </source>
</reference>